<feature type="domain" description="Cas12f1-like TNB" evidence="7">
    <location>
        <begin position="283"/>
        <end position="354"/>
    </location>
</feature>
<evidence type="ECO:0000256" key="5">
    <source>
        <dbReference type="ARBA" id="ARBA00023172"/>
    </source>
</evidence>
<dbReference type="InterPro" id="IPR051399">
    <property type="entry name" value="RNA-guided_DNA_endo/Transpos"/>
</dbReference>
<reference evidence="8 9" key="1">
    <citation type="submission" date="2017-02" db="EMBL/GenBank/DDBJ databases">
        <authorList>
            <person name="Peterson S.W."/>
        </authorList>
    </citation>
    <scope>NUCLEOTIDE SEQUENCE [LARGE SCALE GENOMIC DNA]</scope>
    <source>
        <strain evidence="8 9">ATCC 49788</strain>
    </source>
</reference>
<dbReference type="NCBIfam" id="TIGR01766">
    <property type="entry name" value="IS200/IS605 family accessory protein TnpB-like domain"/>
    <property type="match status" value="1"/>
</dbReference>
<dbReference type="PANTHER" id="PTHR30405">
    <property type="entry name" value="TRANSPOSASE"/>
    <property type="match status" value="1"/>
</dbReference>
<evidence type="ECO:0000256" key="4">
    <source>
        <dbReference type="ARBA" id="ARBA00023125"/>
    </source>
</evidence>
<evidence type="ECO:0000313" key="9">
    <source>
        <dbReference type="Proteomes" id="UP000190460"/>
    </source>
</evidence>
<dbReference type="EMBL" id="FUYB01000011">
    <property type="protein sequence ID" value="SKA83217.1"/>
    <property type="molecule type" value="Genomic_DNA"/>
</dbReference>
<dbReference type="GO" id="GO:0032196">
    <property type="term" value="P:transposition"/>
    <property type="evidence" value="ECO:0007669"/>
    <property type="project" value="UniProtKB-KW"/>
</dbReference>
<dbReference type="GO" id="GO:0006310">
    <property type="term" value="P:DNA recombination"/>
    <property type="evidence" value="ECO:0007669"/>
    <property type="project" value="UniProtKB-KW"/>
</dbReference>
<protein>
    <submittedName>
        <fullName evidence="8">Transposase, IS605 OrfB family, central region</fullName>
    </submittedName>
</protein>
<sequence length="369" mass="41795">MLADLFIGRWICYNKPMKTLKLRIKDKHTQTLNHLATEVNFVWNYVNDLCFTHLKRTGQFFSAYDVARYTAGASKELNLHSQTIQAVTEELMTRRKQFKKAKLNWRVSNKQSSRRSLGWIPFKKSAVRYGNGFVQYAKTAFKLWDSYGLDQYHVKTGCFVEDARGRWYVCLVVDNAPKLESKGTESISVDLGLKDLATLSNGQKLKSSKYYRRDEQKLGIAQRARKKKRVRAIHAKIKNTRQNQLHQFSTELVKAYAAIVVGDVSSKALAKTKLAKSVLDAGWSSFKTLLCYKCENAGVWFEEVSERYTTQTCSCCGNTSANSPKGRAGLGIREWTCPECGAVHDRDINAARNILALGHERLAAGILAI</sequence>
<accession>A0A1T4X1A0</accession>
<dbReference type="GO" id="GO:0003677">
    <property type="term" value="F:DNA binding"/>
    <property type="evidence" value="ECO:0007669"/>
    <property type="project" value="UniProtKB-KW"/>
</dbReference>
<organism evidence="8 9">
    <name type="scientific">Thiothrix eikelboomii</name>
    <dbReference type="NCBI Taxonomy" id="92487"/>
    <lineage>
        <taxon>Bacteria</taxon>
        <taxon>Pseudomonadati</taxon>
        <taxon>Pseudomonadota</taxon>
        <taxon>Gammaproteobacteria</taxon>
        <taxon>Thiotrichales</taxon>
        <taxon>Thiotrichaceae</taxon>
        <taxon>Thiothrix</taxon>
    </lineage>
</organism>
<feature type="domain" description="Probable transposase IS891/IS1136/IS1341" evidence="6">
    <location>
        <begin position="179"/>
        <end position="271"/>
    </location>
</feature>
<name>A0A1T4X1A0_9GAMM</name>
<evidence type="ECO:0000259" key="7">
    <source>
        <dbReference type="Pfam" id="PF07282"/>
    </source>
</evidence>
<dbReference type="PANTHER" id="PTHR30405:SF11">
    <property type="entry name" value="RNA-GUIDED DNA ENDONUCLEASE RV2885C-RELATED"/>
    <property type="match status" value="1"/>
</dbReference>
<keyword evidence="5" id="KW-0233">DNA recombination</keyword>
<dbReference type="Proteomes" id="UP000190460">
    <property type="component" value="Unassembled WGS sequence"/>
</dbReference>
<comment type="similarity">
    <text evidence="2">In the N-terminal section; belongs to the transposase 2 family.</text>
</comment>
<comment type="similarity">
    <text evidence="1">In the C-terminal section; belongs to the transposase 35 family.</text>
</comment>
<gene>
    <name evidence="8" type="ORF">SAMN02745130_02373</name>
</gene>
<evidence type="ECO:0000313" key="8">
    <source>
        <dbReference type="EMBL" id="SKA83217.1"/>
    </source>
</evidence>
<dbReference type="Pfam" id="PF01385">
    <property type="entry name" value="OrfB_IS605"/>
    <property type="match status" value="1"/>
</dbReference>
<keyword evidence="4" id="KW-0238">DNA-binding</keyword>
<keyword evidence="9" id="KW-1185">Reference proteome</keyword>
<evidence type="ECO:0000256" key="1">
    <source>
        <dbReference type="ARBA" id="ARBA00008761"/>
    </source>
</evidence>
<proteinExistence type="inferred from homology"/>
<evidence type="ECO:0000259" key="6">
    <source>
        <dbReference type="Pfam" id="PF01385"/>
    </source>
</evidence>
<dbReference type="STRING" id="92487.SAMN02745130_02373"/>
<dbReference type="Pfam" id="PF07282">
    <property type="entry name" value="Cas12f1-like_TNB"/>
    <property type="match status" value="1"/>
</dbReference>
<keyword evidence="3" id="KW-0815">Transposition</keyword>
<dbReference type="NCBIfam" id="NF040570">
    <property type="entry name" value="guided_TnpB"/>
    <property type="match status" value="1"/>
</dbReference>
<evidence type="ECO:0000256" key="3">
    <source>
        <dbReference type="ARBA" id="ARBA00022578"/>
    </source>
</evidence>
<dbReference type="AlphaFoldDB" id="A0A1T4X1A0"/>
<dbReference type="InterPro" id="IPR001959">
    <property type="entry name" value="Transposase"/>
</dbReference>
<dbReference type="InterPro" id="IPR010095">
    <property type="entry name" value="Cas12f1-like_TNB"/>
</dbReference>
<evidence type="ECO:0000256" key="2">
    <source>
        <dbReference type="ARBA" id="ARBA00011044"/>
    </source>
</evidence>